<sequence>MYIRQILNNNLLLAEDSNHTEKLIWGRGIGFSNKKNQAYELQKSDKVYTMQSSSHNSKFMDQFNQLLEKVPYEYFKVTSKIIDIAKEYTGNEYDDFLLITLTDHIYFSVGRMKDGIYIGNPFLNDLRVLYEKEYGAAKAGLKYIEEISNLKMPDDEAGFIAIHLIESKINHNDDSGVIKTEILLQRIEEISDLVSSKIRLDKNSVSYNRFLIHLKYLLVRWSLGTENTDDELSDYEAKLYREMIRKNRKLKKVLEIVVNYFQNEMNFTLDTSEKLYLALHIKRLFK</sequence>
<dbReference type="EMBL" id="CP049366">
    <property type="protein sequence ID" value="QMT84821.1"/>
    <property type="molecule type" value="Genomic_DNA"/>
</dbReference>
<dbReference type="InterPro" id="IPR036634">
    <property type="entry name" value="PRD_sf"/>
</dbReference>
<dbReference type="InterPro" id="IPR036650">
    <property type="entry name" value="CAT_RNA-bd_dom_sf"/>
</dbReference>
<dbReference type="Pfam" id="PF00874">
    <property type="entry name" value="PRD"/>
    <property type="match status" value="2"/>
</dbReference>
<dbReference type="InterPro" id="IPR004341">
    <property type="entry name" value="CAT_RNA-bd_dom"/>
</dbReference>
<evidence type="ECO:0000313" key="3">
    <source>
        <dbReference type="EMBL" id="QMT84821.1"/>
    </source>
</evidence>
<dbReference type="PROSITE" id="PS51372">
    <property type="entry name" value="PRD_2"/>
    <property type="match status" value="2"/>
</dbReference>
<dbReference type="GO" id="GO:0003723">
    <property type="term" value="F:RNA binding"/>
    <property type="evidence" value="ECO:0007669"/>
    <property type="project" value="InterPro"/>
</dbReference>
<dbReference type="AlphaFoldDB" id="A0A7L7KYF8"/>
<gene>
    <name evidence="3" type="ORF">G6534_09400</name>
</gene>
<dbReference type="SUPFAM" id="SSF50151">
    <property type="entry name" value="SacY-like RNA-binding domain"/>
    <property type="match status" value="1"/>
</dbReference>
<name>A0A7L7KYF8_9LACO</name>
<dbReference type="SUPFAM" id="SSF63520">
    <property type="entry name" value="PTS-regulatory domain, PRD"/>
    <property type="match status" value="2"/>
</dbReference>
<organism evidence="3 4">
    <name type="scientific">Companilactobacillus pabuli</name>
    <dbReference type="NCBI Taxonomy" id="2714036"/>
    <lineage>
        <taxon>Bacteria</taxon>
        <taxon>Bacillati</taxon>
        <taxon>Bacillota</taxon>
        <taxon>Bacilli</taxon>
        <taxon>Lactobacillales</taxon>
        <taxon>Lactobacillaceae</taxon>
        <taxon>Companilactobacillus</taxon>
    </lineage>
</organism>
<dbReference type="SMART" id="SM01061">
    <property type="entry name" value="CAT_RBD"/>
    <property type="match status" value="1"/>
</dbReference>
<keyword evidence="4" id="KW-1185">Reference proteome</keyword>
<evidence type="ECO:0000313" key="4">
    <source>
        <dbReference type="Proteomes" id="UP000514410"/>
    </source>
</evidence>
<reference evidence="3 4" key="1">
    <citation type="submission" date="2020-02" db="EMBL/GenBank/DDBJ databases">
        <title>Complete Genome Sequence of Lactobacillus sp. NFFJ11 Isolated from animal feed.</title>
        <authorList>
            <person name="Jung J.Y."/>
        </authorList>
    </citation>
    <scope>NUCLEOTIDE SEQUENCE [LARGE SCALE GENOMIC DNA]</scope>
    <source>
        <strain evidence="3 4">NFFJ11</strain>
    </source>
</reference>
<dbReference type="RefSeq" id="WP_059075046.1">
    <property type="nucleotide sequence ID" value="NZ_CP049366.1"/>
</dbReference>
<dbReference type="Proteomes" id="UP000514410">
    <property type="component" value="Chromosome"/>
</dbReference>
<dbReference type="PANTHER" id="PTHR30185:SF15">
    <property type="entry name" value="CRYPTIC BETA-GLUCOSIDE BGL OPERON ANTITERMINATOR"/>
    <property type="match status" value="1"/>
</dbReference>
<dbReference type="Gene3D" id="2.30.24.10">
    <property type="entry name" value="CAT RNA-binding domain"/>
    <property type="match status" value="1"/>
</dbReference>
<dbReference type="Pfam" id="PF03123">
    <property type="entry name" value="CAT_RBD"/>
    <property type="match status" value="1"/>
</dbReference>
<dbReference type="InterPro" id="IPR011608">
    <property type="entry name" value="PRD"/>
</dbReference>
<feature type="domain" description="PRD" evidence="2">
    <location>
        <begin position="178"/>
        <end position="286"/>
    </location>
</feature>
<evidence type="ECO:0000256" key="1">
    <source>
        <dbReference type="ARBA" id="ARBA00022737"/>
    </source>
</evidence>
<proteinExistence type="predicted"/>
<protein>
    <submittedName>
        <fullName evidence="3">PRD domain-containing protein</fullName>
    </submittedName>
</protein>
<dbReference type="KEGG" id="cpab:G6534_09400"/>
<dbReference type="InterPro" id="IPR050661">
    <property type="entry name" value="BglG_antiterminators"/>
</dbReference>
<dbReference type="Gene3D" id="1.10.1790.10">
    <property type="entry name" value="PRD domain"/>
    <property type="match status" value="2"/>
</dbReference>
<dbReference type="GO" id="GO:0006355">
    <property type="term" value="P:regulation of DNA-templated transcription"/>
    <property type="evidence" value="ECO:0007669"/>
    <property type="project" value="InterPro"/>
</dbReference>
<keyword evidence="1" id="KW-0677">Repeat</keyword>
<evidence type="ECO:0000259" key="2">
    <source>
        <dbReference type="PROSITE" id="PS51372"/>
    </source>
</evidence>
<accession>A0A7L7KYF8</accession>
<dbReference type="PANTHER" id="PTHR30185">
    <property type="entry name" value="CRYPTIC BETA-GLUCOSIDE BGL OPERON ANTITERMINATOR"/>
    <property type="match status" value="1"/>
</dbReference>
<feature type="domain" description="PRD" evidence="2">
    <location>
        <begin position="69"/>
        <end position="174"/>
    </location>
</feature>